<gene>
    <name evidence="1" type="ORF">KIN20_003692</name>
</gene>
<keyword evidence="2" id="KW-1185">Reference proteome</keyword>
<proteinExistence type="predicted"/>
<reference evidence="1" key="1">
    <citation type="submission" date="2021-06" db="EMBL/GenBank/DDBJ databases">
        <title>Parelaphostrongylus tenuis whole genome reference sequence.</title>
        <authorList>
            <person name="Garwood T.J."/>
            <person name="Larsen P.A."/>
            <person name="Fountain-Jones N.M."/>
            <person name="Garbe J.R."/>
            <person name="Macchietto M.G."/>
            <person name="Kania S.A."/>
            <person name="Gerhold R.W."/>
            <person name="Richards J.E."/>
            <person name="Wolf T.M."/>
        </authorList>
    </citation>
    <scope>NUCLEOTIDE SEQUENCE</scope>
    <source>
        <strain evidence="1">MNPRO001-30</strain>
        <tissue evidence="1">Meninges</tissue>
    </source>
</reference>
<accession>A0AAD5MG45</accession>
<evidence type="ECO:0000313" key="2">
    <source>
        <dbReference type="Proteomes" id="UP001196413"/>
    </source>
</evidence>
<dbReference type="EMBL" id="JAHQIW010000495">
    <property type="protein sequence ID" value="KAJ1348397.1"/>
    <property type="molecule type" value="Genomic_DNA"/>
</dbReference>
<evidence type="ECO:0008006" key="3">
    <source>
        <dbReference type="Google" id="ProtNLM"/>
    </source>
</evidence>
<dbReference type="Proteomes" id="UP001196413">
    <property type="component" value="Unassembled WGS sequence"/>
</dbReference>
<dbReference type="AlphaFoldDB" id="A0AAD5MG45"/>
<sequence>MVDGHDRLPENVTIERSHQLFLVIMRLHFHRASNGEIMKHLISRAGVYLCWRYGPRRYTLSLPNFDTLQVLQQACDSQSCLLRPFNFAQFLRISAFMLYLCKEEDFTVDQLS</sequence>
<comment type="caution">
    <text evidence="1">The sequence shown here is derived from an EMBL/GenBank/DDBJ whole genome shotgun (WGS) entry which is preliminary data.</text>
</comment>
<name>A0AAD5MG45_PARTN</name>
<evidence type="ECO:0000313" key="1">
    <source>
        <dbReference type="EMBL" id="KAJ1348397.1"/>
    </source>
</evidence>
<protein>
    <recommendedName>
        <fullName evidence="3">Transposase</fullName>
    </recommendedName>
</protein>
<organism evidence="1 2">
    <name type="scientific">Parelaphostrongylus tenuis</name>
    <name type="common">Meningeal worm</name>
    <dbReference type="NCBI Taxonomy" id="148309"/>
    <lineage>
        <taxon>Eukaryota</taxon>
        <taxon>Metazoa</taxon>
        <taxon>Ecdysozoa</taxon>
        <taxon>Nematoda</taxon>
        <taxon>Chromadorea</taxon>
        <taxon>Rhabditida</taxon>
        <taxon>Rhabditina</taxon>
        <taxon>Rhabditomorpha</taxon>
        <taxon>Strongyloidea</taxon>
        <taxon>Metastrongylidae</taxon>
        <taxon>Parelaphostrongylus</taxon>
    </lineage>
</organism>